<sequence length="61" mass="6530">MKSTEKQTSNPEIVPVIDEELNEEQLEILAGGIVDKGDGTGCTGGTIYNPIKDLLDPLTTQ</sequence>
<name>A0A841ESU9_9BACT</name>
<keyword evidence="2" id="KW-1185">Reference proteome</keyword>
<evidence type="ECO:0000313" key="1">
    <source>
        <dbReference type="EMBL" id="MBB6002521.1"/>
    </source>
</evidence>
<gene>
    <name evidence="1" type="ORF">HNP25_001173</name>
</gene>
<organism evidence="1 2">
    <name type="scientific">Arcicella rosea</name>
    <dbReference type="NCBI Taxonomy" id="502909"/>
    <lineage>
        <taxon>Bacteria</taxon>
        <taxon>Pseudomonadati</taxon>
        <taxon>Bacteroidota</taxon>
        <taxon>Cytophagia</taxon>
        <taxon>Cytophagales</taxon>
        <taxon>Flectobacillaceae</taxon>
        <taxon>Arcicella</taxon>
    </lineage>
</organism>
<proteinExistence type="predicted"/>
<dbReference type="Proteomes" id="UP000524404">
    <property type="component" value="Unassembled WGS sequence"/>
</dbReference>
<reference evidence="1 2" key="1">
    <citation type="submission" date="2020-08" db="EMBL/GenBank/DDBJ databases">
        <title>Functional genomics of gut bacteria from endangered species of beetles.</title>
        <authorList>
            <person name="Carlos-Shanley C."/>
        </authorList>
    </citation>
    <scope>NUCLEOTIDE SEQUENCE [LARGE SCALE GENOMIC DNA]</scope>
    <source>
        <strain evidence="1 2">S00070</strain>
    </source>
</reference>
<comment type="caution">
    <text evidence="1">The sequence shown here is derived from an EMBL/GenBank/DDBJ whole genome shotgun (WGS) entry which is preliminary data.</text>
</comment>
<dbReference type="EMBL" id="JACHKT010000006">
    <property type="protein sequence ID" value="MBB6002521.1"/>
    <property type="molecule type" value="Genomic_DNA"/>
</dbReference>
<dbReference type="AlphaFoldDB" id="A0A841ESU9"/>
<accession>A0A841ESU9</accession>
<evidence type="ECO:0000313" key="2">
    <source>
        <dbReference type="Proteomes" id="UP000524404"/>
    </source>
</evidence>
<dbReference type="RefSeq" id="WP_184131694.1">
    <property type="nucleotide sequence ID" value="NZ_JACHKT010000006.1"/>
</dbReference>
<protein>
    <submittedName>
        <fullName evidence="1">Uncharacterized protein</fullName>
    </submittedName>
</protein>